<feature type="non-terminal residue" evidence="1">
    <location>
        <position position="1"/>
    </location>
</feature>
<comment type="caution">
    <text evidence="1">The sequence shown here is derived from an EMBL/GenBank/DDBJ whole genome shotgun (WGS) entry which is preliminary data.</text>
</comment>
<name>A0AAP1RCI3_ECOLX</name>
<dbReference type="Proteomes" id="UP000640866">
    <property type="component" value="Unassembled WGS sequence"/>
</dbReference>
<gene>
    <name evidence="1" type="ORF">IH772_28825</name>
</gene>
<proteinExistence type="predicted"/>
<dbReference type="AlphaFoldDB" id="A0AAP1RCI3"/>
<accession>A0AAP1RCI3</accession>
<evidence type="ECO:0000313" key="2">
    <source>
        <dbReference type="Proteomes" id="UP000640866"/>
    </source>
</evidence>
<protein>
    <submittedName>
        <fullName evidence="1">Ketose-bisphosphate aldolase</fullName>
    </submittedName>
</protein>
<dbReference type="EMBL" id="JACZOI010000556">
    <property type="protein sequence ID" value="MBE0981129.1"/>
    <property type="molecule type" value="Genomic_DNA"/>
</dbReference>
<reference evidence="1" key="1">
    <citation type="submission" date="2020-09" db="EMBL/GenBank/DDBJ databases">
        <title>Emerging polyconal dissemination of OXA-244-producing E. coli in France.</title>
        <authorList>
            <person name="Emeraud C."/>
            <person name="Girlich D."/>
            <person name="Bonnin R.A."/>
            <person name="Jousset A.B."/>
            <person name="Naas T."/>
            <person name="Dortet L."/>
        </authorList>
    </citation>
    <scope>NUCLEOTIDE SEQUENCE</scope>
    <source>
        <strain evidence="1">225E3</strain>
    </source>
</reference>
<sequence>DPNVIYPDAINAAREVIRHKMKLFGSLGKASLY</sequence>
<evidence type="ECO:0000313" key="1">
    <source>
        <dbReference type="EMBL" id="MBE0981129.1"/>
    </source>
</evidence>
<organism evidence="1 2">
    <name type="scientific">Escherichia coli</name>
    <dbReference type="NCBI Taxonomy" id="562"/>
    <lineage>
        <taxon>Bacteria</taxon>
        <taxon>Pseudomonadati</taxon>
        <taxon>Pseudomonadota</taxon>
        <taxon>Gammaproteobacteria</taxon>
        <taxon>Enterobacterales</taxon>
        <taxon>Enterobacteriaceae</taxon>
        <taxon>Escherichia</taxon>
    </lineage>
</organism>